<evidence type="ECO:0000256" key="2">
    <source>
        <dbReference type="ARBA" id="ARBA00022532"/>
    </source>
</evidence>
<evidence type="ECO:0000259" key="5">
    <source>
        <dbReference type="Pfam" id="PF00206"/>
    </source>
</evidence>
<protein>
    <recommendedName>
        <fullName evidence="4">Fumarate hydratase class II</fullName>
        <shortName evidence="4">Fumarase C</shortName>
        <ecNumber evidence="4">4.2.1.2</ecNumber>
    </recommendedName>
    <alternativeName>
        <fullName evidence="4">Aerobic fumarase</fullName>
    </alternativeName>
    <alternativeName>
        <fullName evidence="4">Iron-independent fumarase</fullName>
    </alternativeName>
</protein>
<dbReference type="KEGG" id="ptc:phytr_3590"/>
<reference evidence="7 8" key="1">
    <citation type="submission" date="2018-03" db="EMBL/GenBank/DDBJ databases">
        <title>A gene transfer event suggests a long-term partnership between eustigmatophyte algae and a novel lineage of endosymbiotic bacteria.</title>
        <authorList>
            <person name="Yurchenko T."/>
            <person name="Sevcikova T."/>
            <person name="Pribyl P."/>
            <person name="El Karkouri K."/>
            <person name="Klimes V."/>
            <person name="Amaral R."/>
            <person name="Zbrankova V."/>
            <person name="Kim E."/>
            <person name="Raoult D."/>
            <person name="Santos L.M.A."/>
            <person name="Elias M."/>
        </authorList>
    </citation>
    <scope>NUCLEOTIDE SEQUENCE [LARGE SCALE GENOMIC DNA]</scope>
    <source>
        <strain evidence="7">CCALA 838</strain>
    </source>
</reference>
<dbReference type="EC" id="4.2.1.2" evidence="4"/>
<feature type="binding site" evidence="4">
    <location>
        <position position="321"/>
    </location>
    <ligand>
        <name>substrate</name>
    </ligand>
</feature>
<feature type="binding site" evidence="4">
    <location>
        <position position="189"/>
    </location>
    <ligand>
        <name>substrate</name>
    </ligand>
</feature>
<feature type="domain" description="Fumarate lyase N-terminal" evidence="5">
    <location>
        <begin position="13"/>
        <end position="344"/>
    </location>
</feature>
<feature type="active site" evidence="4">
    <location>
        <position position="320"/>
    </location>
</feature>
<dbReference type="InterPro" id="IPR005677">
    <property type="entry name" value="Fum_hydII"/>
</dbReference>
<dbReference type="GO" id="GO:0006099">
    <property type="term" value="P:tricarboxylic acid cycle"/>
    <property type="evidence" value="ECO:0007669"/>
    <property type="project" value="UniProtKB-UniRule"/>
</dbReference>
<dbReference type="Pfam" id="PF00206">
    <property type="entry name" value="Lyase_1"/>
    <property type="match status" value="1"/>
</dbReference>
<dbReference type="InterPro" id="IPR022761">
    <property type="entry name" value="Fumarate_lyase_N"/>
</dbReference>
<feature type="domain" description="Fumarase C C-terminal" evidence="6">
    <location>
        <begin position="410"/>
        <end position="458"/>
    </location>
</feature>
<dbReference type="FunFam" id="1.10.275.10:FF:000001">
    <property type="entry name" value="Fumarate hydratase, mitochondrial"/>
    <property type="match status" value="1"/>
</dbReference>
<evidence type="ECO:0000256" key="4">
    <source>
        <dbReference type="HAMAP-Rule" id="MF_00743"/>
    </source>
</evidence>
<comment type="subunit">
    <text evidence="4">Homotetramer.</text>
</comment>
<gene>
    <name evidence="4" type="primary">fumC</name>
    <name evidence="7" type="ORF">phytr_3590</name>
</gene>
<keyword evidence="4" id="KW-0963">Cytoplasm</keyword>
<evidence type="ECO:0000313" key="7">
    <source>
        <dbReference type="EMBL" id="AVP87311.1"/>
    </source>
</evidence>
<dbReference type="GO" id="GO:0006106">
    <property type="term" value="P:fumarate metabolic process"/>
    <property type="evidence" value="ECO:0007669"/>
    <property type="project" value="InterPro"/>
</dbReference>
<name>A0A2P1P7R6_9RICK</name>
<dbReference type="EMBL" id="CP027845">
    <property type="protein sequence ID" value="AVP87311.1"/>
    <property type="molecule type" value="Genomic_DNA"/>
</dbReference>
<keyword evidence="3 4" id="KW-0456">Lyase</keyword>
<dbReference type="FunFam" id="1.20.200.10:FF:000001">
    <property type="entry name" value="Fumarate hydratase, mitochondrial"/>
    <property type="match status" value="1"/>
</dbReference>
<sequence length="465" mass="50675">MSTKFRNETDSFGNIQVEDQYYWGASTQRSLKFFHIGEEKMPLKLIRAFALQKTAAALANLELGLLPKNFAEAILYSLKQVIAGKMDKHFPLSVWQTGSGTQTNMNLNEVIANMANQQLGAKVKGTKSPIHPNDHVNKSQSSNDSFPTAMNIAVALAVNNDLLPALDKLHKVLVHKSKEWDSIVKIGRTHLQDATPVTLGQEFSSFAAQIQYNISRIKASLEDVYYLAQGGTAVGTGINCHKDFATTFIQKINELTNLPFKTATNKFESLACHDGLVNFSGALNTLAASLMKIANDVRLLASGPRCGLGEISLPENEPGSSIMPGKVNPTQCEALSMVSAQVIGNHTTISIAGSNGHLQLNVFKPVIIYNLLQSIRLLSDSVSSFADNCVIDIQPNLARIEDFKNNSLMLVTSLAPEIGYDNAAKIAKKAFHDNTTLKQAAMSLKLISEEKFDELIEAAKKGIVE</sequence>
<dbReference type="InterPro" id="IPR020557">
    <property type="entry name" value="Fumarate_lyase_CS"/>
</dbReference>
<dbReference type="GO" id="GO:0006108">
    <property type="term" value="P:malate metabolic process"/>
    <property type="evidence" value="ECO:0007669"/>
    <property type="project" value="TreeGrafter"/>
</dbReference>
<dbReference type="GO" id="GO:0004333">
    <property type="term" value="F:fumarate hydratase activity"/>
    <property type="evidence" value="ECO:0007669"/>
    <property type="project" value="UniProtKB-UniRule"/>
</dbReference>
<keyword evidence="8" id="KW-1185">Reference proteome</keyword>
<dbReference type="InterPro" id="IPR008948">
    <property type="entry name" value="L-Aspartase-like"/>
</dbReference>
<dbReference type="FunFam" id="1.10.40.30:FF:000002">
    <property type="entry name" value="Fumarate hydratase class II"/>
    <property type="match status" value="1"/>
</dbReference>
<feature type="binding site" evidence="4">
    <location>
        <begin position="141"/>
        <end position="143"/>
    </location>
    <ligand>
        <name>substrate</name>
    </ligand>
</feature>
<comment type="pathway">
    <text evidence="4">Carbohydrate metabolism; tricarboxylic acid cycle; (S)-malate from fumarate: step 1/1.</text>
</comment>
<evidence type="ECO:0000313" key="8">
    <source>
        <dbReference type="Proteomes" id="UP000241762"/>
    </source>
</evidence>
<dbReference type="AlphaFoldDB" id="A0A2P1P7R6"/>
<dbReference type="Gene3D" id="1.10.275.10">
    <property type="entry name" value="Fumarase/aspartase (N-terminal domain)"/>
    <property type="match status" value="1"/>
</dbReference>
<comment type="catalytic activity">
    <reaction evidence="4">
        <text>(S)-malate = fumarate + H2O</text>
        <dbReference type="Rhea" id="RHEA:12460"/>
        <dbReference type="ChEBI" id="CHEBI:15377"/>
        <dbReference type="ChEBI" id="CHEBI:15589"/>
        <dbReference type="ChEBI" id="CHEBI:29806"/>
        <dbReference type="EC" id="4.2.1.2"/>
    </reaction>
</comment>
<dbReference type="NCBIfam" id="NF008909">
    <property type="entry name" value="PRK12273.1"/>
    <property type="match status" value="1"/>
</dbReference>
<comment type="similarity">
    <text evidence="1 4">Belongs to the class-II fumarase/aspartase family. Fumarase subfamily.</text>
</comment>
<dbReference type="PRINTS" id="PR00149">
    <property type="entry name" value="FUMRATELYASE"/>
</dbReference>
<feature type="binding site" evidence="4">
    <location>
        <begin position="99"/>
        <end position="101"/>
    </location>
    <ligand>
        <name>substrate</name>
    </ligand>
</feature>
<dbReference type="Gene3D" id="1.10.40.30">
    <property type="entry name" value="Fumarase/aspartase (C-terminal domain)"/>
    <property type="match status" value="1"/>
</dbReference>
<dbReference type="CDD" id="cd01362">
    <property type="entry name" value="Fumarase_classII"/>
    <property type="match status" value="1"/>
</dbReference>
<dbReference type="NCBIfam" id="TIGR00979">
    <property type="entry name" value="fumC_II"/>
    <property type="match status" value="1"/>
</dbReference>
<dbReference type="Pfam" id="PF10415">
    <property type="entry name" value="FumaraseC_C"/>
    <property type="match status" value="1"/>
</dbReference>
<feature type="site" description="Important for catalytic activity" evidence="4">
    <location>
        <position position="333"/>
    </location>
</feature>
<dbReference type="GO" id="GO:0005737">
    <property type="term" value="C:cytoplasm"/>
    <property type="evidence" value="ECO:0007669"/>
    <property type="project" value="UniProtKB-SubCell"/>
</dbReference>
<comment type="subcellular location">
    <subcellularLocation>
        <location evidence="4">Cytoplasm</location>
    </subcellularLocation>
</comment>
<dbReference type="PROSITE" id="PS00163">
    <property type="entry name" value="FUMARATE_LYASES"/>
    <property type="match status" value="1"/>
</dbReference>
<dbReference type="RefSeq" id="WP_106874179.1">
    <property type="nucleotide sequence ID" value="NZ_CP027845.1"/>
</dbReference>
<dbReference type="OrthoDB" id="9802809at2"/>
<comment type="function">
    <text evidence="4">Involved in the TCA cycle. Catalyzes the stereospecific interconversion of fumarate to L-malate.</text>
</comment>
<dbReference type="Proteomes" id="UP000241762">
    <property type="component" value="Chromosome"/>
</dbReference>
<dbReference type="InterPro" id="IPR024083">
    <property type="entry name" value="Fumarase/histidase_N"/>
</dbReference>
<dbReference type="InterPro" id="IPR018951">
    <property type="entry name" value="Fumarase_C_C"/>
</dbReference>
<feature type="binding site" description="in site B" evidence="4">
    <location>
        <begin position="131"/>
        <end position="134"/>
    </location>
    <ligand>
        <name>substrate</name>
    </ligand>
</feature>
<comment type="miscellaneous">
    <text evidence="4">There are 2 substrate-binding sites: the catalytic A site, and the non-catalytic B site that may play a role in the transfer of substrate or product between the active site and the solvent. Alternatively, the B site may bind allosteric effectors.</text>
</comment>
<dbReference type="SUPFAM" id="SSF48557">
    <property type="entry name" value="L-aspartase-like"/>
    <property type="match status" value="1"/>
</dbReference>
<dbReference type="HAMAP" id="MF_00743">
    <property type="entry name" value="FumaraseC"/>
    <property type="match status" value="1"/>
</dbReference>
<evidence type="ECO:0000256" key="3">
    <source>
        <dbReference type="ARBA" id="ARBA00023239"/>
    </source>
</evidence>
<dbReference type="InterPro" id="IPR000362">
    <property type="entry name" value="Fumarate_lyase_fam"/>
</dbReference>
<feature type="binding site" evidence="4">
    <location>
        <begin position="326"/>
        <end position="328"/>
    </location>
    <ligand>
        <name>substrate</name>
    </ligand>
</feature>
<keyword evidence="2 4" id="KW-0816">Tricarboxylic acid cycle</keyword>
<dbReference type="Gene3D" id="1.20.200.10">
    <property type="entry name" value="Fumarase/aspartase (Central domain)"/>
    <property type="match status" value="1"/>
</dbReference>
<dbReference type="UniPathway" id="UPA00223">
    <property type="reaction ID" value="UER01007"/>
</dbReference>
<organism evidence="7 8">
    <name type="scientific">Candidatus Phycorickettsia trachydisci</name>
    <dbReference type="NCBI Taxonomy" id="2115978"/>
    <lineage>
        <taxon>Bacteria</taxon>
        <taxon>Pseudomonadati</taxon>
        <taxon>Pseudomonadota</taxon>
        <taxon>Alphaproteobacteria</taxon>
        <taxon>Rickettsiales</taxon>
        <taxon>Rickettsiaceae</taxon>
        <taxon>Candidatus Phycorickettsia</taxon>
    </lineage>
</organism>
<accession>A0A2P1P7R6</accession>
<proteinExistence type="inferred from homology"/>
<dbReference type="PANTHER" id="PTHR11444:SF1">
    <property type="entry name" value="FUMARATE HYDRATASE, MITOCHONDRIAL"/>
    <property type="match status" value="1"/>
</dbReference>
<feature type="active site" description="Proton donor/acceptor" evidence="4">
    <location>
        <position position="190"/>
    </location>
</feature>
<dbReference type="PANTHER" id="PTHR11444">
    <property type="entry name" value="ASPARTATEAMMONIA/ARGININOSUCCINATE/ADENYLOSUCCINATE LYASE"/>
    <property type="match status" value="1"/>
</dbReference>
<evidence type="ECO:0000256" key="1">
    <source>
        <dbReference type="ARBA" id="ARBA00009084"/>
    </source>
</evidence>
<evidence type="ECO:0000259" key="6">
    <source>
        <dbReference type="Pfam" id="PF10415"/>
    </source>
</evidence>